<evidence type="ECO:0000313" key="1">
    <source>
        <dbReference type="EMBL" id="KKN84458.1"/>
    </source>
</evidence>
<sequence length="152" mass="17948">MENSKERYYRLKGEGKCVNCGIREPLRRTVKCAQCAAYQANYQVRTTLQRRTYSRSRHLKRKKRVLAAYGGEECVCCGEYRLELLSIDHERRDGAEHKRQIGHNLYWWLEKEGYPQDLGLRVLCFNCNCSLGYNGYCPHEIERQSAYLREVS</sequence>
<dbReference type="AlphaFoldDB" id="A0A0F9WZF6"/>
<proteinExistence type="predicted"/>
<accession>A0A0F9WZF6</accession>
<dbReference type="EMBL" id="LAZR01000171">
    <property type="protein sequence ID" value="KKN84458.1"/>
    <property type="molecule type" value="Genomic_DNA"/>
</dbReference>
<name>A0A0F9WZF6_9ZZZZ</name>
<comment type="caution">
    <text evidence="1">The sequence shown here is derived from an EMBL/GenBank/DDBJ whole genome shotgun (WGS) entry which is preliminary data.</text>
</comment>
<reference evidence="1" key="1">
    <citation type="journal article" date="2015" name="Nature">
        <title>Complex archaea that bridge the gap between prokaryotes and eukaryotes.</title>
        <authorList>
            <person name="Spang A."/>
            <person name="Saw J.H."/>
            <person name="Jorgensen S.L."/>
            <person name="Zaremba-Niedzwiedzka K."/>
            <person name="Martijn J."/>
            <person name="Lind A.E."/>
            <person name="van Eijk R."/>
            <person name="Schleper C."/>
            <person name="Guy L."/>
            <person name="Ettema T.J."/>
        </authorList>
    </citation>
    <scope>NUCLEOTIDE SEQUENCE</scope>
</reference>
<gene>
    <name evidence="1" type="ORF">LCGC14_0289200</name>
</gene>
<organism evidence="1">
    <name type="scientific">marine sediment metagenome</name>
    <dbReference type="NCBI Taxonomy" id="412755"/>
    <lineage>
        <taxon>unclassified sequences</taxon>
        <taxon>metagenomes</taxon>
        <taxon>ecological metagenomes</taxon>
    </lineage>
</organism>
<protein>
    <submittedName>
        <fullName evidence="1">Uncharacterized protein</fullName>
    </submittedName>
</protein>